<keyword evidence="1 2" id="KW-0732">Signal</keyword>
<gene>
    <name evidence="4" type="ORF">K2U94_17500</name>
</gene>
<name>A0ABS9ZA26_9HYPH</name>
<feature type="chain" id="PRO_5046309534" evidence="2">
    <location>
        <begin position="29"/>
        <end position="292"/>
    </location>
</feature>
<organism evidence="4 5">
    <name type="scientific">Candidatus Rhodoblastus alkanivorans</name>
    <dbReference type="NCBI Taxonomy" id="2954117"/>
    <lineage>
        <taxon>Bacteria</taxon>
        <taxon>Pseudomonadati</taxon>
        <taxon>Pseudomonadota</taxon>
        <taxon>Alphaproteobacteria</taxon>
        <taxon>Hyphomicrobiales</taxon>
        <taxon>Rhodoblastaceae</taxon>
        <taxon>Rhodoblastus</taxon>
    </lineage>
</organism>
<dbReference type="Gene3D" id="2.40.160.20">
    <property type="match status" value="1"/>
</dbReference>
<feature type="signal peptide" evidence="2">
    <location>
        <begin position="1"/>
        <end position="28"/>
    </location>
</feature>
<evidence type="ECO:0000313" key="4">
    <source>
        <dbReference type="EMBL" id="MCI4684539.1"/>
    </source>
</evidence>
<dbReference type="InterPro" id="IPR011250">
    <property type="entry name" value="OMP/PagP_B-barrel"/>
</dbReference>
<sequence length="292" mass="30279">MGSLKALTVASAVAMFALPAAIVPAAHAADLLPPPPQLEPPPLRGPIEESGFYLRGDVGVGINEASSLNSTFGTGATLASLGAWDGPVNVGDSGVIDFGVGYQFNPWFRADLTASYISGASYNSKVFYQYTGGGSNCPVGGATTCGDNYNGQVRTALFLANGYLDVGTWMGVTPYVGGGIGFAAYGMNGVTDISMSQPNGYGLAPNYSGTNFAWDLTAGLGFHVTPNMLVDMSYRYVNMGKYSTGAIACNGGASTGCAYETQHYNMVSNQLLLGFRYLLVAPAAPPIVTAKY</sequence>
<feature type="domain" description="Outer membrane protein beta-barrel" evidence="3">
    <location>
        <begin position="49"/>
        <end position="247"/>
    </location>
</feature>
<dbReference type="Pfam" id="PF13505">
    <property type="entry name" value="OMP_b-brl"/>
    <property type="match status" value="1"/>
</dbReference>
<dbReference type="InterPro" id="IPR027385">
    <property type="entry name" value="Beta-barrel_OMP"/>
</dbReference>
<dbReference type="EMBL" id="JAIVFP010000001">
    <property type="protein sequence ID" value="MCI4684539.1"/>
    <property type="molecule type" value="Genomic_DNA"/>
</dbReference>
<keyword evidence="5" id="KW-1185">Reference proteome</keyword>
<evidence type="ECO:0000256" key="1">
    <source>
        <dbReference type="ARBA" id="ARBA00022729"/>
    </source>
</evidence>
<dbReference type="RefSeq" id="WP_243068430.1">
    <property type="nucleotide sequence ID" value="NZ_JAIVFK010000001.1"/>
</dbReference>
<evidence type="ECO:0000313" key="5">
    <source>
        <dbReference type="Proteomes" id="UP001139104"/>
    </source>
</evidence>
<evidence type="ECO:0000256" key="2">
    <source>
        <dbReference type="SAM" id="SignalP"/>
    </source>
</evidence>
<comment type="caution">
    <text evidence="4">The sequence shown here is derived from an EMBL/GenBank/DDBJ whole genome shotgun (WGS) entry which is preliminary data.</text>
</comment>
<evidence type="ECO:0000259" key="3">
    <source>
        <dbReference type="Pfam" id="PF13505"/>
    </source>
</evidence>
<proteinExistence type="predicted"/>
<dbReference type="Proteomes" id="UP001139104">
    <property type="component" value="Unassembled WGS sequence"/>
</dbReference>
<accession>A0ABS9ZA26</accession>
<dbReference type="SUPFAM" id="SSF56925">
    <property type="entry name" value="OMPA-like"/>
    <property type="match status" value="1"/>
</dbReference>
<reference evidence="4" key="1">
    <citation type="journal article" date="2022" name="ISME J.">
        <title>Identification of active gaseous-alkane degraders at natural gas seeps.</title>
        <authorList>
            <person name="Farhan Ul Haque M."/>
            <person name="Hernandez M."/>
            <person name="Crombie A.T."/>
            <person name="Murrell J.C."/>
        </authorList>
    </citation>
    <scope>NUCLEOTIDE SEQUENCE</scope>
    <source>
        <strain evidence="4">PC2</strain>
    </source>
</reference>
<protein>
    <submittedName>
        <fullName evidence="4">Outer membrane beta-barrel protein</fullName>
    </submittedName>
</protein>